<accession>A0A4R0RSW5</accession>
<dbReference type="SUPFAM" id="SSF63570">
    <property type="entry name" value="PABC (PABP) domain"/>
    <property type="match status" value="1"/>
</dbReference>
<dbReference type="SMART" id="SM00360">
    <property type="entry name" value="RRM"/>
    <property type="match status" value="3"/>
</dbReference>
<evidence type="ECO:0000256" key="4">
    <source>
        <dbReference type="SAM" id="MobiDB-lite"/>
    </source>
</evidence>
<comment type="caution">
    <text evidence="6">The sequence shown here is derived from an EMBL/GenBank/DDBJ whole genome shotgun (WGS) entry which is preliminary data.</text>
</comment>
<dbReference type="SUPFAM" id="SSF54928">
    <property type="entry name" value="RNA-binding domain, RBD"/>
    <property type="match status" value="2"/>
</dbReference>
<evidence type="ECO:0000256" key="1">
    <source>
        <dbReference type="ARBA" id="ARBA00022737"/>
    </source>
</evidence>
<dbReference type="PANTHER" id="PTHR24012">
    <property type="entry name" value="RNA BINDING PROTEIN"/>
    <property type="match status" value="1"/>
</dbReference>
<evidence type="ECO:0000313" key="6">
    <source>
        <dbReference type="EMBL" id="TCD71971.1"/>
    </source>
</evidence>
<feature type="compositionally biased region" description="Low complexity" evidence="4">
    <location>
        <begin position="658"/>
        <end position="679"/>
    </location>
</feature>
<feature type="domain" description="RRM" evidence="5">
    <location>
        <begin position="115"/>
        <end position="189"/>
    </location>
</feature>
<dbReference type="EMBL" id="RWJN01000001">
    <property type="protein sequence ID" value="TCD71971.1"/>
    <property type="molecule type" value="Genomic_DNA"/>
</dbReference>
<name>A0A4R0RSW5_9APHY</name>
<feature type="compositionally biased region" description="Polar residues" evidence="4">
    <location>
        <begin position="527"/>
        <end position="562"/>
    </location>
</feature>
<dbReference type="Gene3D" id="1.10.1900.10">
    <property type="entry name" value="c-terminal domain of poly(a) binding protein"/>
    <property type="match status" value="1"/>
</dbReference>
<reference evidence="6 7" key="1">
    <citation type="submission" date="2018-11" db="EMBL/GenBank/DDBJ databases">
        <title>Genome assembly of Steccherinum ochraceum LE-BIN_3174, the white-rot fungus of the Steccherinaceae family (The Residual Polyporoid clade, Polyporales, Basidiomycota).</title>
        <authorList>
            <person name="Fedorova T.V."/>
            <person name="Glazunova O.A."/>
            <person name="Landesman E.O."/>
            <person name="Moiseenko K.V."/>
            <person name="Psurtseva N.V."/>
            <person name="Savinova O.S."/>
            <person name="Shakhova N.V."/>
            <person name="Tyazhelova T.V."/>
            <person name="Vasina D.V."/>
        </authorList>
    </citation>
    <scope>NUCLEOTIDE SEQUENCE [LARGE SCALE GENOMIC DNA]</scope>
    <source>
        <strain evidence="6 7">LE-BIN_3174</strain>
    </source>
</reference>
<sequence>MAADYGLAGEPTRPEPHPYLHDPLLYISGLPHFVRDEDLASAFQQCAPFRPNISRDDTTKALSGTIEFKYLEKAEKALATLQSRSIPGTNPPVLLVLSPYPSTNPPNPLPPPSASPRLVKHLPPGYSDSQLYDLFRPFGALASVRTQAPFGKDTGVVEFWREEDAQAAEESLHCADVDGNNIAVQIYQPRRAGAAMSEFNASAPSFVPGASAFSYTSYSPPRTSPYTTPQRSPVFIHGPGQQVQLAPLIGPGSTSHSGLIDPCNLFIKNLDLSIDSNGLFAQFRQFGQIVSARVMRNEGGESRGFGFVSYQTPDQAAAAMHAMNGSVVGSKQLVVRLHEPKQLRQEKLAQRFGGHGNGHPRSGSGATSPTASEAGDYSGWSPTHRSAVLGSPIMGHAAIVERTDRGRRSSGSYYHAALQGTLNLPMRYEDLSALSPVVRKEVLSGELNRRLRSVDSIATEDLDHVVDSIVNLTLSEVVAGIQDPAKLADQIKAAQISLGISKASSPAKSPSPSPAASQDSRLDPTAPNATASAPDQPSSPLSMPATLSTPARTESPSGSLAPTSERDKMTVAVSRLESSRQAELTELLMSLPKRERAMCLFNVEVLRAKIADAKMVLDVEEDEEPSPVATVPVPQTPIARKVSTNSTYEASPKTPDLSSRGPSAAASPAPATPSQPSAPVHTIASLAKLPATEIVKLASSSSATGLPLPKADALVVKATDEFIDGLMDKPVLMQKQQLGDKLWRVVKAFGIKGAPKITITLLDQEDLRSLAHLMNSYPSVLKEKALIAQAASNSK</sequence>
<evidence type="ECO:0000259" key="5">
    <source>
        <dbReference type="PROSITE" id="PS50102"/>
    </source>
</evidence>
<keyword evidence="7" id="KW-1185">Reference proteome</keyword>
<proteinExistence type="predicted"/>
<dbReference type="InterPro" id="IPR000504">
    <property type="entry name" value="RRM_dom"/>
</dbReference>
<keyword evidence="2 3" id="KW-0694">RNA-binding</keyword>
<dbReference type="PROSITE" id="PS50102">
    <property type="entry name" value="RRM"/>
    <property type="match status" value="2"/>
</dbReference>
<evidence type="ECO:0000256" key="2">
    <source>
        <dbReference type="ARBA" id="ARBA00022884"/>
    </source>
</evidence>
<feature type="region of interest" description="Disordered" evidence="4">
    <location>
        <begin position="351"/>
        <end position="379"/>
    </location>
</feature>
<dbReference type="OrthoDB" id="6159137at2759"/>
<feature type="compositionally biased region" description="Low complexity" evidence="4">
    <location>
        <begin position="502"/>
        <end position="517"/>
    </location>
</feature>
<protein>
    <recommendedName>
        <fullName evidence="5">RRM domain-containing protein</fullName>
    </recommendedName>
</protein>
<feature type="region of interest" description="Disordered" evidence="4">
    <location>
        <begin position="626"/>
        <end position="680"/>
    </location>
</feature>
<evidence type="ECO:0000313" key="7">
    <source>
        <dbReference type="Proteomes" id="UP000292702"/>
    </source>
</evidence>
<dbReference type="AlphaFoldDB" id="A0A4R0RSW5"/>
<dbReference type="STRING" id="92696.A0A4R0RSW5"/>
<dbReference type="InterPro" id="IPR036053">
    <property type="entry name" value="PABP-dom"/>
</dbReference>
<dbReference type="GO" id="GO:0003723">
    <property type="term" value="F:RNA binding"/>
    <property type="evidence" value="ECO:0007669"/>
    <property type="project" value="UniProtKB-UniRule"/>
</dbReference>
<dbReference type="Proteomes" id="UP000292702">
    <property type="component" value="Unassembled WGS sequence"/>
</dbReference>
<gene>
    <name evidence="6" type="ORF">EIP91_000103</name>
</gene>
<dbReference type="InterPro" id="IPR012677">
    <property type="entry name" value="Nucleotide-bd_a/b_plait_sf"/>
</dbReference>
<dbReference type="InterPro" id="IPR035979">
    <property type="entry name" value="RBD_domain_sf"/>
</dbReference>
<feature type="region of interest" description="Disordered" evidence="4">
    <location>
        <begin position="502"/>
        <end position="578"/>
    </location>
</feature>
<organism evidence="6 7">
    <name type="scientific">Steccherinum ochraceum</name>
    <dbReference type="NCBI Taxonomy" id="92696"/>
    <lineage>
        <taxon>Eukaryota</taxon>
        <taxon>Fungi</taxon>
        <taxon>Dikarya</taxon>
        <taxon>Basidiomycota</taxon>
        <taxon>Agaricomycotina</taxon>
        <taxon>Agaricomycetes</taxon>
        <taxon>Polyporales</taxon>
        <taxon>Steccherinaceae</taxon>
        <taxon>Steccherinum</taxon>
    </lineage>
</organism>
<feature type="domain" description="RRM" evidence="5">
    <location>
        <begin position="263"/>
        <end position="340"/>
    </location>
</feature>
<dbReference type="Pfam" id="PF00076">
    <property type="entry name" value="RRM_1"/>
    <property type="match status" value="3"/>
</dbReference>
<dbReference type="CDD" id="cd00590">
    <property type="entry name" value="RRM_SF"/>
    <property type="match status" value="2"/>
</dbReference>
<keyword evidence="1" id="KW-0677">Repeat</keyword>
<dbReference type="Gene3D" id="3.30.70.330">
    <property type="match status" value="3"/>
</dbReference>
<evidence type="ECO:0000256" key="3">
    <source>
        <dbReference type="PROSITE-ProRule" id="PRU00176"/>
    </source>
</evidence>